<dbReference type="SUPFAM" id="SSF50324">
    <property type="entry name" value="Inorganic pyrophosphatase"/>
    <property type="match status" value="1"/>
</dbReference>
<dbReference type="InterPro" id="IPR008162">
    <property type="entry name" value="Pyrophosphatase"/>
</dbReference>
<feature type="binding site" evidence="5">
    <location>
        <position position="126"/>
    </location>
    <ligand>
        <name>substrate</name>
    </ligand>
</feature>
<feature type="binding site" evidence="5">
    <location>
        <position position="89"/>
    </location>
    <ligand>
        <name>Mg(2+)</name>
        <dbReference type="ChEBI" id="CHEBI:18420"/>
        <label>1</label>
    </ligand>
</feature>
<comment type="caution">
    <text evidence="6">The sequence shown here is derived from an EMBL/GenBank/DDBJ whole genome shotgun (WGS) entry which is preliminary data.</text>
</comment>
<feature type="binding site" evidence="5">
    <location>
        <position position="8"/>
    </location>
    <ligand>
        <name>Mg(2+)</name>
        <dbReference type="ChEBI" id="CHEBI:18420"/>
        <label>2</label>
    </ligand>
</feature>
<dbReference type="PROSITE" id="PS00387">
    <property type="entry name" value="PPASE"/>
    <property type="match status" value="1"/>
</dbReference>
<evidence type="ECO:0000313" key="6">
    <source>
        <dbReference type="EMBL" id="NEC58740.1"/>
    </source>
</evidence>
<evidence type="ECO:0000313" key="7">
    <source>
        <dbReference type="Proteomes" id="UP000470404"/>
    </source>
</evidence>
<dbReference type="Pfam" id="PF00719">
    <property type="entry name" value="Pyrophosphatase"/>
    <property type="match status" value="1"/>
</dbReference>
<dbReference type="Gene3D" id="3.90.80.10">
    <property type="entry name" value="Inorganic pyrophosphatase"/>
    <property type="match status" value="1"/>
</dbReference>
<organism evidence="6 7">
    <name type="scientific">Amycolatopsis rubida</name>
    <dbReference type="NCBI Taxonomy" id="112413"/>
    <lineage>
        <taxon>Bacteria</taxon>
        <taxon>Bacillati</taxon>
        <taxon>Actinomycetota</taxon>
        <taxon>Actinomycetes</taxon>
        <taxon>Pseudonocardiales</taxon>
        <taxon>Pseudonocardiaceae</taxon>
        <taxon>Amycolatopsis</taxon>
    </lineage>
</organism>
<comment type="catalytic activity">
    <reaction evidence="5">
        <text>diphosphate + H2O = 2 phosphate + H(+)</text>
        <dbReference type="Rhea" id="RHEA:24576"/>
        <dbReference type="ChEBI" id="CHEBI:15377"/>
        <dbReference type="ChEBI" id="CHEBI:15378"/>
        <dbReference type="ChEBI" id="CHEBI:33019"/>
        <dbReference type="ChEBI" id="CHEBI:43474"/>
        <dbReference type="EC" id="3.6.1.1"/>
    </reaction>
</comment>
<protein>
    <recommendedName>
        <fullName evidence="5">Inorganic pyrophosphatase</fullName>
        <ecNumber evidence="5">3.6.1.1</ecNumber>
    </recommendedName>
    <alternativeName>
        <fullName evidence="5">Pyrophosphate phospho-hydrolase</fullName>
        <shortName evidence="5">PPase</shortName>
    </alternativeName>
</protein>
<evidence type="ECO:0000256" key="5">
    <source>
        <dbReference type="HAMAP-Rule" id="MF_00209"/>
    </source>
</evidence>
<dbReference type="CDD" id="cd00412">
    <property type="entry name" value="pyrophosphatase"/>
    <property type="match status" value="1"/>
</dbReference>
<dbReference type="InterPro" id="IPR036649">
    <property type="entry name" value="Pyrophosphatase_sf"/>
</dbReference>
<evidence type="ECO:0000256" key="4">
    <source>
        <dbReference type="ARBA" id="ARBA00022842"/>
    </source>
</evidence>
<dbReference type="Proteomes" id="UP000470404">
    <property type="component" value="Unassembled WGS sequence"/>
</dbReference>
<gene>
    <name evidence="5" type="primary">ppa</name>
    <name evidence="6" type="ORF">G3I59_24840</name>
</gene>
<feature type="binding site" evidence="5">
    <location>
        <position position="52"/>
    </location>
    <ligand>
        <name>Mg(2+)</name>
        <dbReference type="ChEBI" id="CHEBI:18420"/>
        <label>1</label>
    </ligand>
</feature>
<feature type="binding site" evidence="5">
    <location>
        <position position="16"/>
    </location>
    <ligand>
        <name>substrate</name>
    </ligand>
</feature>
<feature type="binding site" evidence="5">
    <location>
        <position position="57"/>
    </location>
    <ligand>
        <name>Mg(2+)</name>
        <dbReference type="ChEBI" id="CHEBI:18420"/>
        <label>2</label>
    </ligand>
</feature>
<comment type="similarity">
    <text evidence="5">Belongs to the PPase family.</text>
</comment>
<dbReference type="HAMAP" id="MF_00209">
    <property type="entry name" value="Inorganic_PPase"/>
    <property type="match status" value="1"/>
</dbReference>
<feature type="binding site" evidence="5">
    <location>
        <position position="84"/>
    </location>
    <ligand>
        <name>Mg(2+)</name>
        <dbReference type="ChEBI" id="CHEBI:18420"/>
        <label>3</label>
    </ligand>
</feature>
<keyword evidence="5" id="KW-0963">Cytoplasm</keyword>
<feature type="active site" description="Proton acceptor" evidence="5">
    <location>
        <position position="89"/>
    </location>
</feature>
<feature type="binding site" evidence="5">
    <location>
        <position position="89"/>
    </location>
    <ligand>
        <name>Mg(2+)</name>
        <dbReference type="ChEBI" id="CHEBI:18420"/>
        <label>3</label>
    </ligand>
</feature>
<feature type="binding site" evidence="5">
    <location>
        <position position="30"/>
    </location>
    <ligand>
        <name>substrate</name>
    </ligand>
</feature>
<comment type="cofactor">
    <cofactor evidence="1 5">
        <name>Mg(2+)</name>
        <dbReference type="ChEBI" id="CHEBI:18420"/>
    </cofactor>
</comment>
<evidence type="ECO:0000256" key="3">
    <source>
        <dbReference type="ARBA" id="ARBA00022801"/>
    </source>
</evidence>
<evidence type="ECO:0000256" key="1">
    <source>
        <dbReference type="ARBA" id="ARBA00001946"/>
    </source>
</evidence>
<dbReference type="EMBL" id="JAAGNC010000126">
    <property type="protein sequence ID" value="NEC58740.1"/>
    <property type="molecule type" value="Genomic_DNA"/>
</dbReference>
<dbReference type="RefSeq" id="WP_067588491.1">
    <property type="nucleotide sequence ID" value="NZ_JAAGNC010000126.1"/>
</dbReference>
<dbReference type="PANTHER" id="PTHR10286">
    <property type="entry name" value="INORGANIC PYROPHOSPHATASE"/>
    <property type="match status" value="1"/>
</dbReference>
<comment type="subcellular location">
    <subcellularLocation>
        <location evidence="5">Cytoplasm</location>
    </subcellularLocation>
</comment>
<feature type="binding site" evidence="5">
    <location>
        <position position="57"/>
    </location>
    <ligand>
        <name>Mg(2+)</name>
        <dbReference type="ChEBI" id="CHEBI:18420"/>
        <label>1</label>
    </ligand>
</feature>
<keyword evidence="4 5" id="KW-0460">Magnesium</keyword>
<evidence type="ECO:0000256" key="2">
    <source>
        <dbReference type="ARBA" id="ARBA00022723"/>
    </source>
</evidence>
<keyword evidence="3 5" id="KW-0378">Hydrolase</keyword>
<keyword evidence="2 5" id="KW-0479">Metal-binding</keyword>
<proteinExistence type="inferred from homology"/>
<comment type="function">
    <text evidence="5">Catalyzes the hydrolysis of inorganic pyrophosphate (PPi) forming two phosphate ions.</text>
</comment>
<reference evidence="6 7" key="1">
    <citation type="submission" date="2020-01" db="EMBL/GenBank/DDBJ databases">
        <title>Insect and environment-associated Actinomycetes.</title>
        <authorList>
            <person name="Currrie C."/>
            <person name="Chevrette M."/>
            <person name="Carlson C."/>
            <person name="Stubbendieck R."/>
            <person name="Wendt-Pienkowski E."/>
        </authorList>
    </citation>
    <scope>NUCLEOTIDE SEQUENCE [LARGE SCALE GENOMIC DNA]</scope>
    <source>
        <strain evidence="6 7">SID8386</strain>
    </source>
</reference>
<keyword evidence="7" id="KW-1185">Reference proteome</keyword>
<dbReference type="EC" id="3.6.1.1" evidence="5"/>
<name>A0ABX0BT72_9PSEU</name>
<sequence>MQLDAIVEIPMGSRNKYEMDHALGRIRLDRTLFTATQYPADYGYFPDTLAEDGDPLDALVLVAHPTFPGCRIPVRPVAVFWMRDEHGPDAKVLCVPAGDPRQDHLRELADLPAHLLSEVGHFFDVYKDLEPGKSTEVRGWQGRAEAEQVVREAADRFGGH</sequence>
<accession>A0ABX0BT72</accession>
<comment type="subunit">
    <text evidence="5">Homohexamer.</text>
</comment>
<feature type="binding site" evidence="5">
    <location>
        <position position="42"/>
    </location>
    <ligand>
        <name>substrate</name>
    </ligand>
</feature>